<protein>
    <submittedName>
        <fullName evidence="3">Uncharacterized protein</fullName>
    </submittedName>
</protein>
<evidence type="ECO:0000313" key="4">
    <source>
        <dbReference type="Proteomes" id="UP000030690"/>
    </source>
</evidence>
<evidence type="ECO:0000256" key="1">
    <source>
        <dbReference type="SAM" id="MobiDB-lite"/>
    </source>
</evidence>
<organism evidence="3 4">
    <name type="scientific">Plasmodium falciparum Vietnam Oak-Knoll</name>
    <name type="common">FVO</name>
    <dbReference type="NCBI Taxonomy" id="1036723"/>
    <lineage>
        <taxon>Eukaryota</taxon>
        <taxon>Sar</taxon>
        <taxon>Alveolata</taxon>
        <taxon>Apicomplexa</taxon>
        <taxon>Aconoidasida</taxon>
        <taxon>Haemosporida</taxon>
        <taxon>Plasmodiidae</taxon>
        <taxon>Plasmodium</taxon>
        <taxon>Plasmodium (Laverania)</taxon>
    </lineage>
</organism>
<feature type="transmembrane region" description="Helical" evidence="2">
    <location>
        <begin position="640"/>
        <end position="659"/>
    </location>
</feature>
<keyword evidence="2" id="KW-0472">Membrane</keyword>
<feature type="transmembrane region" description="Helical" evidence="2">
    <location>
        <begin position="488"/>
        <end position="508"/>
    </location>
</feature>
<evidence type="ECO:0000313" key="3">
    <source>
        <dbReference type="EMBL" id="ETW15560.1"/>
    </source>
</evidence>
<keyword evidence="2" id="KW-1133">Transmembrane helix</keyword>
<feature type="region of interest" description="Disordered" evidence="1">
    <location>
        <begin position="115"/>
        <end position="138"/>
    </location>
</feature>
<feature type="transmembrane region" description="Helical" evidence="2">
    <location>
        <begin position="60"/>
        <end position="82"/>
    </location>
</feature>
<feature type="compositionally biased region" description="Low complexity" evidence="1">
    <location>
        <begin position="115"/>
        <end position="135"/>
    </location>
</feature>
<dbReference type="AlphaFoldDB" id="A0A024V008"/>
<feature type="transmembrane region" description="Helical" evidence="2">
    <location>
        <begin position="607"/>
        <end position="628"/>
    </location>
</feature>
<proteinExistence type="predicted"/>
<keyword evidence="2" id="KW-0812">Transmembrane</keyword>
<feature type="transmembrane region" description="Helical" evidence="2">
    <location>
        <begin position="565"/>
        <end position="586"/>
    </location>
</feature>
<name>A0A024V008_PLAFA</name>
<feature type="region of interest" description="Disordered" evidence="1">
    <location>
        <begin position="17"/>
        <end position="48"/>
    </location>
</feature>
<feature type="transmembrane region" description="Helical" evidence="2">
    <location>
        <begin position="520"/>
        <end position="545"/>
    </location>
</feature>
<dbReference type="Proteomes" id="UP000030690">
    <property type="component" value="Unassembled WGS sequence"/>
</dbReference>
<reference evidence="3 4" key="2">
    <citation type="submission" date="2013-02" db="EMBL/GenBank/DDBJ databases">
        <title>The Genome Sequence of Plasmodium falciparum Vietnam Oak-Knoll (FVO).</title>
        <authorList>
            <consortium name="The Broad Institute Genome Sequencing Platform"/>
            <consortium name="The Broad Institute Genome Sequencing Center for Infectious Disease"/>
            <person name="Neafsey D."/>
            <person name="Cheeseman I."/>
            <person name="Volkman S."/>
            <person name="Adams J."/>
            <person name="Walker B."/>
            <person name="Young S.K."/>
            <person name="Zeng Q."/>
            <person name="Gargeya S."/>
            <person name="Fitzgerald M."/>
            <person name="Haas B."/>
            <person name="Abouelleil A."/>
            <person name="Alvarado L."/>
            <person name="Arachchi H.M."/>
            <person name="Berlin A.M."/>
            <person name="Chapman S.B."/>
            <person name="Dewar J."/>
            <person name="Goldberg J."/>
            <person name="Griggs A."/>
            <person name="Gujja S."/>
            <person name="Hansen M."/>
            <person name="Howarth C."/>
            <person name="Imamovic A."/>
            <person name="Larimer J."/>
            <person name="McCowan C."/>
            <person name="Murphy C."/>
            <person name="Neiman D."/>
            <person name="Pearson M."/>
            <person name="Priest M."/>
            <person name="Roberts A."/>
            <person name="Saif S."/>
            <person name="Shea T."/>
            <person name="Sisk P."/>
            <person name="Sykes S."/>
            <person name="Wortman J."/>
            <person name="Nusbaum C."/>
            <person name="Birren B."/>
        </authorList>
    </citation>
    <scope>NUCLEOTIDE SEQUENCE [LARGE SCALE GENOMIC DNA]</scope>
    <source>
        <strain evidence="4">Vietnam Oak-Knoll (FVO)</strain>
    </source>
</reference>
<evidence type="ECO:0000256" key="2">
    <source>
        <dbReference type="SAM" id="Phobius"/>
    </source>
</evidence>
<sequence>MNENLIHKNLVKRITNKDDNNNVMGDKSSCVDGEKENEEENEKKENEVSKDKIQISYKSIFLFQIFLFLIYFLVLLIGSFNFSFKLFQVREKHLYEFLNNIKSVPCYNSYYIKKGQNNNKKHNNNNNNNNNNNINEGKKKRNIVYKNTDNLVHTHDKIPNLNFKYYFTRGKHYKIENNEMKEENNKEIKMFICLNKKQKLYNSDIKEILLKWKTYVHKFLHFCLNEIKNAFFKKENKTTIQNNMKNYVLDNYRNNKDIEVYKYLYYNFLLNKNTSYKNYYVNMEHIFYMYINNICYYHDFNYIQTIISHNTSNTTTFINIDKNIMEDILIENNKKDITLFINHINIYLNDDIFHDLLNTLYFKICNKPNLINYLKKNGESNNNTLLNMDNNLSEQKHHNNFDNINYFKYYTLYNKIQEIKNNTNHFHKFINRIQKNITTVQVLKGLNKCLKKYIRNLTKIPFYFFMDDYYDTPCYVYSKLISNLLRNYYKGIFLYFIIFIGCVHVVFSPFPITLVHFRRFFIYFIIIMYRLFILYFIPSIIQYVIYKFHNFKEEYIHIFDYSDHVILFCTLLFIISLEIKAIEYTIKHQESSSDHFHFKYNRNFCFFFLKFVLYYYYILISFFLYTSYFTSKFFHTTNEIFVAYFFSTFSIFFFFYFFLYKNYFSFYSIGITSYMKKNNPAPSNVFHTPSCLSITGKSLKDKFNIE</sequence>
<dbReference type="EMBL" id="KI925184">
    <property type="protein sequence ID" value="ETW15560.1"/>
    <property type="molecule type" value="Genomic_DNA"/>
</dbReference>
<reference evidence="3 4" key="1">
    <citation type="submission" date="2013-02" db="EMBL/GenBank/DDBJ databases">
        <title>The Genome Annotation of Plasmodium falciparum Vietnam Oak-Knoll (FVO).</title>
        <authorList>
            <consortium name="The Broad Institute Genome Sequencing Platform"/>
            <consortium name="The Broad Institute Genome Sequencing Center for Infectious Disease"/>
            <person name="Neafsey D."/>
            <person name="Hoffman S."/>
            <person name="Volkman S."/>
            <person name="Rosenthal P."/>
            <person name="Walker B."/>
            <person name="Young S.K."/>
            <person name="Zeng Q."/>
            <person name="Gargeya S."/>
            <person name="Fitzgerald M."/>
            <person name="Haas B."/>
            <person name="Abouelleil A."/>
            <person name="Allen A.W."/>
            <person name="Alvarado L."/>
            <person name="Arachchi H.M."/>
            <person name="Berlin A.M."/>
            <person name="Chapman S.B."/>
            <person name="Gainer-Dewar J."/>
            <person name="Goldberg J."/>
            <person name="Griggs A."/>
            <person name="Gujja S."/>
            <person name="Hansen M."/>
            <person name="Howarth C."/>
            <person name="Imamovic A."/>
            <person name="Ireland A."/>
            <person name="Larimer J."/>
            <person name="McCowan C."/>
            <person name="Murphy C."/>
            <person name="Pearson M."/>
            <person name="Poon T.W."/>
            <person name="Priest M."/>
            <person name="Roberts A."/>
            <person name="Saif S."/>
            <person name="Shea T."/>
            <person name="Sisk P."/>
            <person name="Sykes S."/>
            <person name="Wortman J."/>
            <person name="Nusbaum C."/>
            <person name="Birren B."/>
        </authorList>
    </citation>
    <scope>NUCLEOTIDE SEQUENCE [LARGE SCALE GENOMIC DNA]</scope>
    <source>
        <strain evidence="4">Vietnam Oak-Knoll (FVO)</strain>
    </source>
</reference>
<gene>
    <name evidence="3" type="ORF">PFFVO_05853</name>
</gene>
<accession>A0A024V008</accession>
<dbReference type="OrthoDB" id="377495at2759"/>